<evidence type="ECO:0000256" key="1">
    <source>
        <dbReference type="SAM" id="MobiDB-lite"/>
    </source>
</evidence>
<keyword evidence="2" id="KW-0812">Transmembrane</keyword>
<keyword evidence="4" id="KW-1185">Reference proteome</keyword>
<dbReference type="AlphaFoldDB" id="V5F094"/>
<sequence>MDRSRRSLDRDQQPLLDDQAVELDTRFAIDDSLAEEQRADDDAASSPKYPPLPPSYDDTIRIDARHKSRWNPAAWFSISRTTKEHIQACFPRTSDGDLLTCSTAFSGCYKGVMRCWPTNRFAQASVFIVGLWILVLFTGPALTQDYSENIGAGLHQDWDYSQIPSTKPAPLHEDGHIVEEAKWQWHNCASIKGTNRVQCMQTSSFLLNPNKAKDSFASTESIFVDVDPLRDDRPAPAGSVPGTVTVVHQDDDVPAAEKDLVKVEITVHYDEAYKKLFDTSLVAKMKRGLYDEGVEILTYAKAVSTEQSPLVYDVKVIIPPHVNIPTLSVDAGASNIDLFQSPPAAKRNTRSRSLRSRDPPARPDFYFGKLHARTQVGKLRSASIRALADIHLTTSNGKLHIGGSFEAQSLEFKTMNGHLDIDQDSKLEAAYDLTLQTQNGHIRVGQHTSLRATTLRSESLNGGIIAESAVFNVNHTLSLRSQTGRIEAAVNVEKPDLARLDAPGLGKTDLVKVDAQSQTGSIQLEFVGHQREVPLHCHASSEVAPVAVSLQPEFQGRWELRGATHSRYRGPGTQDGVKSDRGTHRFVIDEDSFGWINRLTKGRTWWDAADKPSVLPKHAEAIVATSVGLALLTFN</sequence>
<feature type="region of interest" description="Disordered" evidence="1">
    <location>
        <begin position="340"/>
        <end position="362"/>
    </location>
</feature>
<evidence type="ECO:0008006" key="5">
    <source>
        <dbReference type="Google" id="ProtNLM"/>
    </source>
</evidence>
<dbReference type="GeneID" id="27417489"/>
<feature type="compositionally biased region" description="Basic and acidic residues" evidence="1">
    <location>
        <begin position="1"/>
        <end position="12"/>
    </location>
</feature>
<dbReference type="RefSeq" id="XP_016293593.1">
    <property type="nucleotide sequence ID" value="XM_016434879.1"/>
</dbReference>
<reference evidence="4" key="1">
    <citation type="journal article" date="2013" name="Genome Announc.">
        <title>Draft genome sequence of Pseudozyma brasiliensis sp. nov. strain GHG001, a high producer of endo-1,4-xylanase isolated from an insect pest of sugarcane.</title>
        <authorList>
            <person name="Oliveira J.V.D.C."/>
            <person name="dos Santos R.A.C."/>
            <person name="Borges T.A."/>
            <person name="Riano-Pachon D.M."/>
            <person name="Goldman G.H."/>
        </authorList>
    </citation>
    <scope>NUCLEOTIDE SEQUENCE [LARGE SCALE GENOMIC DNA]</scope>
    <source>
        <strain evidence="4">GHG001</strain>
    </source>
</reference>
<accession>V5F094</accession>
<organism evidence="3 4">
    <name type="scientific">Kalmanozyma brasiliensis (strain GHG001)</name>
    <name type="common">Yeast</name>
    <name type="synonym">Pseudozyma brasiliensis</name>
    <dbReference type="NCBI Taxonomy" id="1365824"/>
    <lineage>
        <taxon>Eukaryota</taxon>
        <taxon>Fungi</taxon>
        <taxon>Dikarya</taxon>
        <taxon>Basidiomycota</taxon>
        <taxon>Ustilaginomycotina</taxon>
        <taxon>Ustilaginomycetes</taxon>
        <taxon>Ustilaginales</taxon>
        <taxon>Ustilaginaceae</taxon>
        <taxon>Kalmanozyma</taxon>
    </lineage>
</organism>
<evidence type="ECO:0000256" key="2">
    <source>
        <dbReference type="SAM" id="Phobius"/>
    </source>
</evidence>
<feature type="region of interest" description="Disordered" evidence="1">
    <location>
        <begin position="1"/>
        <end position="21"/>
    </location>
</feature>
<dbReference type="HOGENOM" id="CLU_431616_0_0_1"/>
<dbReference type="eggNOG" id="ENOG502SAMB">
    <property type="taxonomic scope" value="Eukaryota"/>
</dbReference>
<dbReference type="OMA" id="WHNCASI"/>
<gene>
    <name evidence="3" type="ORF">PSEUBRA_SCAF15g05614</name>
</gene>
<feature type="transmembrane region" description="Helical" evidence="2">
    <location>
        <begin position="121"/>
        <end position="142"/>
    </location>
</feature>
<protein>
    <recommendedName>
        <fullName evidence="5">Adhesin domain-containing protein</fullName>
    </recommendedName>
</protein>
<dbReference type="OrthoDB" id="5570013at2759"/>
<name>V5F094_KALBG</name>
<keyword evidence="2" id="KW-0472">Membrane</keyword>
<feature type="region of interest" description="Disordered" evidence="1">
    <location>
        <begin position="34"/>
        <end position="55"/>
    </location>
</feature>
<keyword evidence="2" id="KW-1133">Transmembrane helix</keyword>
<evidence type="ECO:0000313" key="3">
    <source>
        <dbReference type="EMBL" id="EST08604.1"/>
    </source>
</evidence>
<dbReference type="EMBL" id="KI545857">
    <property type="protein sequence ID" value="EST08604.1"/>
    <property type="molecule type" value="Genomic_DNA"/>
</dbReference>
<evidence type="ECO:0000313" key="4">
    <source>
        <dbReference type="Proteomes" id="UP000019377"/>
    </source>
</evidence>
<dbReference type="Proteomes" id="UP000019377">
    <property type="component" value="Unassembled WGS sequence"/>
</dbReference>
<proteinExistence type="predicted"/>